<protein>
    <submittedName>
        <fullName evidence="2">Uncharacterized protein</fullName>
    </submittedName>
</protein>
<name>A0A6S6WET9_9PLEO</name>
<dbReference type="AlphaFoldDB" id="A0A6S6WET9"/>
<organism evidence="2 3">
    <name type="scientific">Pyrenophora teres f. teres</name>
    <dbReference type="NCBI Taxonomy" id="97479"/>
    <lineage>
        <taxon>Eukaryota</taxon>
        <taxon>Fungi</taxon>
        <taxon>Dikarya</taxon>
        <taxon>Ascomycota</taxon>
        <taxon>Pezizomycotina</taxon>
        <taxon>Dothideomycetes</taxon>
        <taxon>Pleosporomycetidae</taxon>
        <taxon>Pleosporales</taxon>
        <taxon>Pleosporineae</taxon>
        <taxon>Pleosporaceae</taxon>
        <taxon>Pyrenophora</taxon>
    </lineage>
</organism>
<dbReference type="EMBL" id="HG992987">
    <property type="protein sequence ID" value="CAE7217028.1"/>
    <property type="molecule type" value="Genomic_DNA"/>
</dbReference>
<sequence>MSKFATNYSGAEHRVLSSTFDTPSGQTEVHKNHPQTHQPYPATTAHFGKCAYVGESDSNSAGSVVSKQLFPALIIPSSTRAASPLPFINRTSPQPAMPDFVNKKIHDNVVNENLKLTHELAAFQQETELAKKACRDIAAWAYNERERLMRELAATEEKTPVIKMEVEED</sequence>
<evidence type="ECO:0000313" key="3">
    <source>
        <dbReference type="Proteomes" id="UP000472372"/>
    </source>
</evidence>
<accession>A0A6S6WET9</accession>
<proteinExistence type="predicted"/>
<feature type="region of interest" description="Disordered" evidence="1">
    <location>
        <begin position="15"/>
        <end position="42"/>
    </location>
</feature>
<feature type="compositionally biased region" description="Polar residues" evidence="1">
    <location>
        <begin position="16"/>
        <end position="27"/>
    </location>
</feature>
<evidence type="ECO:0000313" key="2">
    <source>
        <dbReference type="EMBL" id="CAE7217028.1"/>
    </source>
</evidence>
<dbReference type="Proteomes" id="UP000472372">
    <property type="component" value="Chromosome 11"/>
</dbReference>
<evidence type="ECO:0000256" key="1">
    <source>
        <dbReference type="SAM" id="MobiDB-lite"/>
    </source>
</evidence>
<gene>
    <name evidence="2" type="ORF">PTTW11_10903</name>
</gene>
<reference evidence="2" key="1">
    <citation type="submission" date="2021-02" db="EMBL/GenBank/DDBJ databases">
        <authorList>
            <person name="Syme A R."/>
            <person name="Syme A R."/>
            <person name="Moolhuijzen P."/>
        </authorList>
    </citation>
    <scope>NUCLEOTIDE SEQUENCE</scope>
    <source>
        <strain evidence="2">W1-1</strain>
    </source>
</reference>